<protein>
    <submittedName>
        <fullName evidence="3">Uncharacterized protein</fullName>
    </submittedName>
</protein>
<keyword evidence="2" id="KW-0732">Signal</keyword>
<keyword evidence="1" id="KW-0472">Membrane</keyword>
<evidence type="ECO:0000256" key="1">
    <source>
        <dbReference type="SAM" id="Phobius"/>
    </source>
</evidence>
<dbReference type="AlphaFoldDB" id="A0A8A3NXD0"/>
<dbReference type="EMBL" id="CP063405">
    <property type="protein sequence ID" value="QSZ30325.1"/>
    <property type="molecule type" value="Genomic_DNA"/>
</dbReference>
<keyword evidence="1" id="KW-1133">Transmembrane helix</keyword>
<keyword evidence="1" id="KW-0812">Transmembrane</keyword>
<accession>A0A8A3NXD0</accession>
<feature type="transmembrane region" description="Helical" evidence="1">
    <location>
        <begin position="165"/>
        <end position="186"/>
    </location>
</feature>
<sequence>MLSRAACGLQLSLLFATATATSIPIGVKDSSIAPPFTISTLSSNDTTLFCDQIAFSSNFSSHAKNYSPDSTTVITTGTIISLDVNVPSAPIVYPGNNSAANCEKKVPPPVHAYGRLLSGCGNRRSTPAGSGPIDASCGIDAVRLARTKTHNAYAANAAGASSKSGVSYCMVTGSVLLGVAALFGWFL</sequence>
<feature type="signal peptide" evidence="2">
    <location>
        <begin position="1"/>
        <end position="20"/>
    </location>
</feature>
<proteinExistence type="predicted"/>
<reference evidence="3" key="1">
    <citation type="submission" date="2020-10" db="EMBL/GenBank/DDBJ databases">
        <title>Genome Sequence of Monilinia vaccinii-corymbosi Sheds Light on Mummy Berry Disease Infection of Blueberry and Mating Type.</title>
        <authorList>
            <person name="Yow A.G."/>
            <person name="Zhang Y."/>
            <person name="Bansal K."/>
            <person name="Eacker S.M."/>
            <person name="Sullivan S."/>
            <person name="Liachko I."/>
            <person name="Cubeta M.A."/>
            <person name="Rollins J.A."/>
            <person name="Ashrafi H."/>
        </authorList>
    </citation>
    <scope>NUCLEOTIDE SEQUENCE</scope>
    <source>
        <strain evidence="3">RL-1</strain>
    </source>
</reference>
<gene>
    <name evidence="3" type="ORF">DSL72_004847</name>
</gene>
<dbReference type="OrthoDB" id="3543931at2759"/>
<evidence type="ECO:0000313" key="3">
    <source>
        <dbReference type="EMBL" id="QSZ30325.1"/>
    </source>
</evidence>
<name>A0A8A3NXD0_9HELO</name>
<evidence type="ECO:0000313" key="4">
    <source>
        <dbReference type="Proteomes" id="UP000672032"/>
    </source>
</evidence>
<keyword evidence="4" id="KW-1185">Reference proteome</keyword>
<evidence type="ECO:0000256" key="2">
    <source>
        <dbReference type="SAM" id="SignalP"/>
    </source>
</evidence>
<organism evidence="3 4">
    <name type="scientific">Monilinia vaccinii-corymbosi</name>
    <dbReference type="NCBI Taxonomy" id="61207"/>
    <lineage>
        <taxon>Eukaryota</taxon>
        <taxon>Fungi</taxon>
        <taxon>Dikarya</taxon>
        <taxon>Ascomycota</taxon>
        <taxon>Pezizomycotina</taxon>
        <taxon>Leotiomycetes</taxon>
        <taxon>Helotiales</taxon>
        <taxon>Sclerotiniaceae</taxon>
        <taxon>Monilinia</taxon>
    </lineage>
</organism>
<feature type="chain" id="PRO_5032512715" evidence="2">
    <location>
        <begin position="21"/>
        <end position="187"/>
    </location>
</feature>
<dbReference type="Proteomes" id="UP000672032">
    <property type="component" value="Chromosome 1"/>
</dbReference>